<feature type="compositionally biased region" description="Polar residues" evidence="1">
    <location>
        <begin position="241"/>
        <end position="251"/>
    </location>
</feature>
<evidence type="ECO:0000256" key="1">
    <source>
        <dbReference type="SAM" id="MobiDB-lite"/>
    </source>
</evidence>
<dbReference type="CDD" id="cd09272">
    <property type="entry name" value="RNase_HI_RT_Ty1"/>
    <property type="match status" value="2"/>
</dbReference>
<proteinExistence type="predicted"/>
<dbReference type="InterPro" id="IPR013103">
    <property type="entry name" value="RVT_2"/>
</dbReference>
<dbReference type="InterPro" id="IPR043502">
    <property type="entry name" value="DNA/RNA_pol_sf"/>
</dbReference>
<dbReference type="EMBL" id="BKCJ010005776">
    <property type="protein sequence ID" value="GEU68577.1"/>
    <property type="molecule type" value="Genomic_DNA"/>
</dbReference>
<evidence type="ECO:0000259" key="3">
    <source>
        <dbReference type="Pfam" id="PF25597"/>
    </source>
</evidence>
<evidence type="ECO:0000313" key="4">
    <source>
        <dbReference type="EMBL" id="GEU68577.1"/>
    </source>
</evidence>
<feature type="region of interest" description="Disordered" evidence="1">
    <location>
        <begin position="203"/>
        <end position="251"/>
    </location>
</feature>
<comment type="caution">
    <text evidence="4">The sequence shown here is derived from an EMBL/GenBank/DDBJ whole genome shotgun (WGS) entry which is preliminary data.</text>
</comment>
<gene>
    <name evidence="4" type="ORF">Tci_040555</name>
</gene>
<feature type="domain" description="Reverse transcriptase Ty1/copia-type" evidence="2">
    <location>
        <begin position="686"/>
        <end position="810"/>
    </location>
</feature>
<dbReference type="PANTHER" id="PTHR11439:SF495">
    <property type="entry name" value="REVERSE TRANSCRIPTASE, RNA-DEPENDENT DNA POLYMERASE-RELATED"/>
    <property type="match status" value="1"/>
</dbReference>
<dbReference type="PANTHER" id="PTHR11439">
    <property type="entry name" value="GAG-POL-RELATED RETROTRANSPOSON"/>
    <property type="match status" value="1"/>
</dbReference>
<name>A0A6L2M5T3_TANCI</name>
<accession>A0A6L2M5T3</accession>
<feature type="domain" description="Retroviral polymerase SH3-like" evidence="3">
    <location>
        <begin position="474"/>
        <end position="522"/>
    </location>
</feature>
<feature type="compositionally biased region" description="Low complexity" evidence="1">
    <location>
        <begin position="574"/>
        <end position="584"/>
    </location>
</feature>
<sequence>MHDEFEMRMIGELNFFLGLQIKQMEDGIFFNQSKYIKGMLKKFGLEDSKPIKTPMSSDTKLTKDEECESVDSTKYQGMIGTDIETIVYVDSDHAGDYVDRKSTSGICTLVGYCLTSWFSKKQTALAISTTEAEYVSAKKACQQALWMKQALIDYDIRLDDVSIIWSLDELAYGVPSDGPYETKPPSPDDIISVMNPFATQLERKLRRDRGTRKGCHSTSSSTFNQPSSSHLNDDDDDRNYKGTSRASTPSPIRYVNSLTNEVPQVFQNPPNIDPYLEPFYTRQTEIINRQVQIQEEHRGGLRQLFVNISSDEDVTTITSPTIGNKVHKTFLLPGNSQNNINDKGYWDSCCSRNMTGNISYLSDYEPFDGGYVSFGQGGCKITGKGTIKTAKASPDESMLWHMRLGYLNFETMNRFTWTFFLKTKDETSDILRNFITKIENMKDFKAEAVNTDCYVQNMVLVNKSQNKTPYELFNGKFEAKGDEGYFIGYSMSSKAFRVFNKRTKRVEENLHVDFLENKATEKGTKDAASQEVKKDVSSLRYIALPNWVHKALLESSLSNAQDTCNADAPKSSGNPNPTATTTNPLTDQMETLTMETPIPTVSSPVPTVCFKDSLKPSSTTKIISKRVTSQDVTPSLDNISTLANRFNDILRVTTSIVDSHGEEDDISNMETTIIASPTPTLRIHKDHPKRVRPIGTKWVLNNKKDERGIVIRNKARLVAQRHTQEEGIEYDEVFAPVARIEAIRLFLAYASFMGFTVYQMDVKSAFLYGTIDEEVYVMQTPGFQDLKFPARVYKVEKVMYGLHQAPRAWQRGDFILVQVYVDDIIFGSLNPQLCREFEALMHEKFQMSAMDVRSANTPMDKENPWGKDGTGKDVDLHLYRSMIGSLMYLSASKPDIMFAVCACARHQITPKECHLHAVKRIFRYLKGHPKLGLWYPKESAFDLVAYSNSDYGGATQDRKSTTRGCQFLGRRLISWQCKKQTIMATSTTEAKYVATTSGCGQVLWIQNQLLDYGYNFMNTKIYIDNNSAICIVKNPVYHSKTKDIEIIHHFIRDCFEKKLISVDHIHTDDNVANLLTKPFDVGRFQYLVYDLNNDFHQIVDFVEASYLRAKIAQSLALLPVADEPAFPIGDDSQCEACTTDSGLEAKQDRANVTKTSTFPSDSTPRVTSLAADEGSIQQQLNELTDLEGGGVAQYGKDALIKGRSLDEGEEAAIKRISISPVTEVYVAEVPTGSGSIPTASPPGTRVPTGGVPTGSDVVPTSGVPTSSAQEGKIMIDGLDRNNETVAKYLHEYYQFAGDLPIKERIELISWKARHFKGMTLKEIKQKFDLVWKQIQDFIPIGSKEKSERFKRKRIRIEQDSVKKLKTSEEVPEEKLKEMMELIPVEEVYVEALKVKHPIIDWEVHTERERSYWKIIRLGGSTANYQFFVDLLKHFDRDDLNQLWVLVKETLNIRPVANDKDMELWVELKRLYELDVEDKLWTHT</sequence>
<feature type="compositionally biased region" description="Basic residues" evidence="1">
    <location>
        <begin position="204"/>
        <end position="215"/>
    </location>
</feature>
<feature type="region of interest" description="Disordered" evidence="1">
    <location>
        <begin position="563"/>
        <end position="584"/>
    </location>
</feature>
<organism evidence="4">
    <name type="scientific">Tanacetum cinerariifolium</name>
    <name type="common">Dalmatian daisy</name>
    <name type="synonym">Chrysanthemum cinerariifolium</name>
    <dbReference type="NCBI Taxonomy" id="118510"/>
    <lineage>
        <taxon>Eukaryota</taxon>
        <taxon>Viridiplantae</taxon>
        <taxon>Streptophyta</taxon>
        <taxon>Embryophyta</taxon>
        <taxon>Tracheophyta</taxon>
        <taxon>Spermatophyta</taxon>
        <taxon>Magnoliopsida</taxon>
        <taxon>eudicotyledons</taxon>
        <taxon>Gunneridae</taxon>
        <taxon>Pentapetalae</taxon>
        <taxon>asterids</taxon>
        <taxon>campanulids</taxon>
        <taxon>Asterales</taxon>
        <taxon>Asteraceae</taxon>
        <taxon>Asteroideae</taxon>
        <taxon>Anthemideae</taxon>
        <taxon>Anthemidinae</taxon>
        <taxon>Tanacetum</taxon>
    </lineage>
</organism>
<dbReference type="Pfam" id="PF25597">
    <property type="entry name" value="SH3_retrovirus"/>
    <property type="match status" value="1"/>
</dbReference>
<feature type="compositionally biased region" description="Low complexity" evidence="1">
    <location>
        <begin position="217"/>
        <end position="229"/>
    </location>
</feature>
<evidence type="ECO:0000259" key="2">
    <source>
        <dbReference type="Pfam" id="PF07727"/>
    </source>
</evidence>
<reference evidence="4" key="1">
    <citation type="journal article" date="2019" name="Sci. Rep.">
        <title>Draft genome of Tanacetum cinerariifolium, the natural source of mosquito coil.</title>
        <authorList>
            <person name="Yamashiro T."/>
            <person name="Shiraishi A."/>
            <person name="Satake H."/>
            <person name="Nakayama K."/>
        </authorList>
    </citation>
    <scope>NUCLEOTIDE SEQUENCE</scope>
</reference>
<dbReference type="Pfam" id="PF07727">
    <property type="entry name" value="RVT_2"/>
    <property type="match status" value="1"/>
</dbReference>
<protein>
    <submittedName>
        <fullName evidence="4">Uncharacterized protein</fullName>
    </submittedName>
</protein>
<dbReference type="SUPFAM" id="SSF56672">
    <property type="entry name" value="DNA/RNA polymerases"/>
    <property type="match status" value="1"/>
</dbReference>
<dbReference type="InterPro" id="IPR057670">
    <property type="entry name" value="SH3_retrovirus"/>
</dbReference>